<dbReference type="InterPro" id="IPR051675">
    <property type="entry name" value="Endo/Exo/Phosphatase_dom_1"/>
</dbReference>
<keyword evidence="3" id="KW-1185">Reference proteome</keyword>
<dbReference type="Pfam" id="PF10531">
    <property type="entry name" value="SLBB"/>
    <property type="match status" value="1"/>
</dbReference>
<dbReference type="InterPro" id="IPR003583">
    <property type="entry name" value="Hlx-hairpin-Hlx_DNA-bd_motif"/>
</dbReference>
<evidence type="ECO:0000313" key="3">
    <source>
        <dbReference type="Proteomes" id="UP000199503"/>
    </source>
</evidence>
<dbReference type="GO" id="GO:0015628">
    <property type="term" value="P:protein secretion by the type II secretion system"/>
    <property type="evidence" value="ECO:0007669"/>
    <property type="project" value="TreeGrafter"/>
</dbReference>
<dbReference type="GO" id="GO:0006281">
    <property type="term" value="P:DNA repair"/>
    <property type="evidence" value="ECO:0007669"/>
    <property type="project" value="InterPro"/>
</dbReference>
<feature type="domain" description="Helix-hairpin-helix DNA-binding motif class 1" evidence="1">
    <location>
        <begin position="213"/>
        <end position="232"/>
    </location>
</feature>
<evidence type="ECO:0000313" key="2">
    <source>
        <dbReference type="EMBL" id="SES45004.1"/>
    </source>
</evidence>
<dbReference type="Proteomes" id="UP000199503">
    <property type="component" value="Unassembled WGS sequence"/>
</dbReference>
<dbReference type="PANTHER" id="PTHR21180:SF32">
    <property type="entry name" value="ENDONUCLEASE_EXONUCLEASE_PHOSPHATASE FAMILY DOMAIN-CONTAINING PROTEIN 1"/>
    <property type="match status" value="1"/>
</dbReference>
<dbReference type="EMBL" id="FOFV01000035">
    <property type="protein sequence ID" value="SES45004.1"/>
    <property type="molecule type" value="Genomic_DNA"/>
</dbReference>
<gene>
    <name evidence="2" type="ORF">SAMN04488000_13516</name>
</gene>
<dbReference type="GO" id="GO:0003677">
    <property type="term" value="F:DNA binding"/>
    <property type="evidence" value="ECO:0007669"/>
    <property type="project" value="InterPro"/>
</dbReference>
<accession>A0A1H9XFV6</accession>
<dbReference type="RefSeq" id="WP_089928176.1">
    <property type="nucleotide sequence ID" value="NZ_FOFV01000035.1"/>
</dbReference>
<dbReference type="Gene3D" id="1.10.150.320">
    <property type="entry name" value="Photosystem II 12 kDa extrinsic protein"/>
    <property type="match status" value="1"/>
</dbReference>
<dbReference type="InterPro" id="IPR010994">
    <property type="entry name" value="RuvA_2-like"/>
</dbReference>
<dbReference type="OrthoDB" id="9758724at2"/>
<dbReference type="SUPFAM" id="SSF47781">
    <property type="entry name" value="RuvA domain 2-like"/>
    <property type="match status" value="1"/>
</dbReference>
<dbReference type="AlphaFoldDB" id="A0A1H9XFV6"/>
<sequence>MFPRSHPDPLPTERLAALADKVRADPTLVYARSEDSDEHGPPLRRRFRLPNLPRRGLLALGVAVACAVIGLGSWWQSPAAGPAPDLALVSTSAPAPDLVVNVIGEVATPGLVTTTSGARVADAIHLAGGMKPGTDLHNLNLARKLTDGEQIAVGIPPPPPGQPGAPQAAAPQQKLNLNSATPAELDALPGVGPVTAQRIVDHRTRKGPFASVDQLRDVEGIGDSKLAKLADLVHT</sequence>
<organism evidence="2 3">
    <name type="scientific">Lentzea albida</name>
    <dbReference type="NCBI Taxonomy" id="65499"/>
    <lineage>
        <taxon>Bacteria</taxon>
        <taxon>Bacillati</taxon>
        <taxon>Actinomycetota</taxon>
        <taxon>Actinomycetes</taxon>
        <taxon>Pseudonocardiales</taxon>
        <taxon>Pseudonocardiaceae</taxon>
        <taxon>Lentzea</taxon>
    </lineage>
</organism>
<name>A0A1H9XFV6_9PSEU</name>
<dbReference type="Gene3D" id="3.10.560.10">
    <property type="entry name" value="Outer membrane lipoprotein wza domain like"/>
    <property type="match status" value="1"/>
</dbReference>
<dbReference type="InterPro" id="IPR019554">
    <property type="entry name" value="Soluble_ligand-bd"/>
</dbReference>
<dbReference type="GO" id="GO:0015627">
    <property type="term" value="C:type II protein secretion system complex"/>
    <property type="evidence" value="ECO:0007669"/>
    <property type="project" value="TreeGrafter"/>
</dbReference>
<dbReference type="STRING" id="65499.SAMN04488000_13516"/>
<dbReference type="Pfam" id="PF12836">
    <property type="entry name" value="HHH_3"/>
    <property type="match status" value="1"/>
</dbReference>
<evidence type="ECO:0000259" key="1">
    <source>
        <dbReference type="SMART" id="SM00278"/>
    </source>
</evidence>
<proteinExistence type="predicted"/>
<dbReference type="SMART" id="SM00278">
    <property type="entry name" value="HhH1"/>
    <property type="match status" value="2"/>
</dbReference>
<reference evidence="3" key="1">
    <citation type="submission" date="2016-10" db="EMBL/GenBank/DDBJ databases">
        <authorList>
            <person name="Varghese N."/>
            <person name="Submissions S."/>
        </authorList>
    </citation>
    <scope>NUCLEOTIDE SEQUENCE [LARGE SCALE GENOMIC DNA]</scope>
    <source>
        <strain evidence="3">DSM 44437</strain>
    </source>
</reference>
<dbReference type="PANTHER" id="PTHR21180">
    <property type="entry name" value="ENDONUCLEASE/EXONUCLEASE/PHOSPHATASE FAMILY DOMAIN-CONTAINING PROTEIN 1"/>
    <property type="match status" value="1"/>
</dbReference>
<protein>
    <submittedName>
        <fullName evidence="2">Competence protein ComEA</fullName>
    </submittedName>
</protein>
<feature type="domain" description="Helix-hairpin-helix DNA-binding motif class 1" evidence="1">
    <location>
        <begin position="183"/>
        <end position="202"/>
    </location>
</feature>